<dbReference type="InterPro" id="IPR036314">
    <property type="entry name" value="SOD_C_sf"/>
</dbReference>
<dbReference type="SUPFAM" id="SSF54719">
    <property type="entry name" value="Fe,Mn superoxide dismutase (SOD), C-terminal domain"/>
    <property type="match status" value="1"/>
</dbReference>
<evidence type="ECO:0000313" key="3">
    <source>
        <dbReference type="Proteomes" id="UP001596058"/>
    </source>
</evidence>
<dbReference type="RefSeq" id="WP_379519921.1">
    <property type="nucleotide sequence ID" value="NZ_JBHSPA010000055.1"/>
</dbReference>
<proteinExistence type="predicted"/>
<gene>
    <name evidence="2" type="ORF">ACFPZ3_41820</name>
</gene>
<dbReference type="Gene3D" id="3.55.40.20">
    <property type="entry name" value="Iron/manganese superoxide dismutase, C-terminal domain"/>
    <property type="match status" value="1"/>
</dbReference>
<keyword evidence="3" id="KW-1185">Reference proteome</keyword>
<protein>
    <submittedName>
        <fullName evidence="2">Fe-Mn family superoxide dismutase</fullName>
    </submittedName>
</protein>
<dbReference type="Pfam" id="PF02777">
    <property type="entry name" value="Sod_Fe_C"/>
    <property type="match status" value="1"/>
</dbReference>
<feature type="domain" description="Manganese/iron superoxide dismutase C-terminal" evidence="1">
    <location>
        <begin position="34"/>
        <end position="64"/>
    </location>
</feature>
<evidence type="ECO:0000313" key="2">
    <source>
        <dbReference type="EMBL" id="MFC5830435.1"/>
    </source>
</evidence>
<sequence length="75" mass="8990">MPTRRFGTFQIREGLRPAREPLSRGLRLRGALYAWELAYYLRYRNVRPDYVEKLWALINWEDVAWRFADVTSQAG</sequence>
<dbReference type="Proteomes" id="UP001596058">
    <property type="component" value="Unassembled WGS sequence"/>
</dbReference>
<name>A0ABW1CXC1_9ACTN</name>
<reference evidence="3" key="1">
    <citation type="journal article" date="2019" name="Int. J. Syst. Evol. Microbiol.">
        <title>The Global Catalogue of Microorganisms (GCM) 10K type strain sequencing project: providing services to taxonomists for standard genome sequencing and annotation.</title>
        <authorList>
            <consortium name="The Broad Institute Genomics Platform"/>
            <consortium name="The Broad Institute Genome Sequencing Center for Infectious Disease"/>
            <person name="Wu L."/>
            <person name="Ma J."/>
        </authorList>
    </citation>
    <scope>NUCLEOTIDE SEQUENCE [LARGE SCALE GENOMIC DNA]</scope>
    <source>
        <strain evidence="3">CCUG 53903</strain>
    </source>
</reference>
<evidence type="ECO:0000259" key="1">
    <source>
        <dbReference type="Pfam" id="PF02777"/>
    </source>
</evidence>
<comment type="caution">
    <text evidence="2">The sequence shown here is derived from an EMBL/GenBank/DDBJ whole genome shotgun (WGS) entry which is preliminary data.</text>
</comment>
<dbReference type="EMBL" id="JBHSPA010000055">
    <property type="protein sequence ID" value="MFC5830435.1"/>
    <property type="molecule type" value="Genomic_DNA"/>
</dbReference>
<organism evidence="2 3">
    <name type="scientific">Nonomuraea insulae</name>
    <dbReference type="NCBI Taxonomy" id="1616787"/>
    <lineage>
        <taxon>Bacteria</taxon>
        <taxon>Bacillati</taxon>
        <taxon>Actinomycetota</taxon>
        <taxon>Actinomycetes</taxon>
        <taxon>Streptosporangiales</taxon>
        <taxon>Streptosporangiaceae</taxon>
        <taxon>Nonomuraea</taxon>
    </lineage>
</organism>
<accession>A0ABW1CXC1</accession>
<dbReference type="InterPro" id="IPR019832">
    <property type="entry name" value="Mn/Fe_SOD_C"/>
</dbReference>